<keyword evidence="2 6" id="KW-0812">Transmembrane</keyword>
<evidence type="ECO:0000259" key="7">
    <source>
        <dbReference type="Pfam" id="PF04116"/>
    </source>
</evidence>
<dbReference type="GO" id="GO:0008610">
    <property type="term" value="P:lipid biosynthetic process"/>
    <property type="evidence" value="ECO:0007669"/>
    <property type="project" value="InterPro"/>
</dbReference>
<dbReference type="RefSeq" id="WP_145275493.1">
    <property type="nucleotide sequence ID" value="NZ_CP036426.1"/>
</dbReference>
<dbReference type="OrthoDB" id="9770329at2"/>
<reference evidence="8 9" key="1">
    <citation type="submission" date="2019-02" db="EMBL/GenBank/DDBJ databases">
        <title>Deep-cultivation of Planctomycetes and their phenomic and genomic characterization uncovers novel biology.</title>
        <authorList>
            <person name="Wiegand S."/>
            <person name="Jogler M."/>
            <person name="Boedeker C."/>
            <person name="Pinto D."/>
            <person name="Vollmers J."/>
            <person name="Rivas-Marin E."/>
            <person name="Kohn T."/>
            <person name="Peeters S.H."/>
            <person name="Heuer A."/>
            <person name="Rast P."/>
            <person name="Oberbeckmann S."/>
            <person name="Bunk B."/>
            <person name="Jeske O."/>
            <person name="Meyerdierks A."/>
            <person name="Storesund J.E."/>
            <person name="Kallscheuer N."/>
            <person name="Luecker S."/>
            <person name="Lage O.M."/>
            <person name="Pohl T."/>
            <person name="Merkel B.J."/>
            <person name="Hornburger P."/>
            <person name="Mueller R.-W."/>
            <person name="Bruemmer F."/>
            <person name="Labrenz M."/>
            <person name="Spormann A.M."/>
            <person name="Op den Camp H."/>
            <person name="Overmann J."/>
            <person name="Amann R."/>
            <person name="Jetten M.S.M."/>
            <person name="Mascher T."/>
            <person name="Medema M.H."/>
            <person name="Devos D.P."/>
            <person name="Kaster A.-K."/>
            <person name="Ovreas L."/>
            <person name="Rohde M."/>
            <person name="Galperin M.Y."/>
            <person name="Jogler C."/>
        </authorList>
    </citation>
    <scope>NUCLEOTIDE SEQUENCE [LARGE SCALE GENOMIC DNA]</scope>
    <source>
        <strain evidence="8 9">ElP</strain>
    </source>
</reference>
<dbReference type="Pfam" id="PF04116">
    <property type="entry name" value="FA_hydroxylase"/>
    <property type="match status" value="1"/>
</dbReference>
<keyword evidence="3 6" id="KW-1133">Transmembrane helix</keyword>
<dbReference type="AlphaFoldDB" id="A0A518H9M3"/>
<feature type="domain" description="Fatty acid hydroxylase" evidence="7">
    <location>
        <begin position="90"/>
        <end position="226"/>
    </location>
</feature>
<dbReference type="GO" id="GO:0016020">
    <property type="term" value="C:membrane"/>
    <property type="evidence" value="ECO:0007669"/>
    <property type="project" value="UniProtKB-SubCell"/>
</dbReference>
<feature type="transmembrane region" description="Helical" evidence="6">
    <location>
        <begin position="86"/>
        <end position="104"/>
    </location>
</feature>
<dbReference type="KEGG" id="tpla:ElP_54940"/>
<dbReference type="GO" id="GO:0005506">
    <property type="term" value="F:iron ion binding"/>
    <property type="evidence" value="ECO:0007669"/>
    <property type="project" value="InterPro"/>
</dbReference>
<evidence type="ECO:0000256" key="6">
    <source>
        <dbReference type="SAM" id="Phobius"/>
    </source>
</evidence>
<organism evidence="8 9">
    <name type="scientific">Tautonia plasticadhaerens</name>
    <dbReference type="NCBI Taxonomy" id="2527974"/>
    <lineage>
        <taxon>Bacteria</taxon>
        <taxon>Pseudomonadati</taxon>
        <taxon>Planctomycetota</taxon>
        <taxon>Planctomycetia</taxon>
        <taxon>Isosphaerales</taxon>
        <taxon>Isosphaeraceae</taxon>
        <taxon>Tautonia</taxon>
    </lineage>
</organism>
<keyword evidence="9" id="KW-1185">Reference proteome</keyword>
<dbReference type="InterPro" id="IPR006694">
    <property type="entry name" value="Fatty_acid_hydroxylase"/>
</dbReference>
<evidence type="ECO:0000256" key="3">
    <source>
        <dbReference type="ARBA" id="ARBA00022989"/>
    </source>
</evidence>
<dbReference type="EMBL" id="CP036426">
    <property type="protein sequence ID" value="QDV37554.1"/>
    <property type="molecule type" value="Genomic_DNA"/>
</dbReference>
<name>A0A518H9M3_9BACT</name>
<keyword evidence="4 6" id="KW-0472">Membrane</keyword>
<feature type="transmembrane region" description="Helical" evidence="6">
    <location>
        <begin position="148"/>
        <end position="173"/>
    </location>
</feature>
<evidence type="ECO:0000256" key="5">
    <source>
        <dbReference type="SAM" id="MobiDB-lite"/>
    </source>
</evidence>
<dbReference type="PANTHER" id="PTHR11863">
    <property type="entry name" value="STEROL DESATURASE"/>
    <property type="match status" value="1"/>
</dbReference>
<feature type="region of interest" description="Disordered" evidence="5">
    <location>
        <begin position="261"/>
        <end position="315"/>
    </location>
</feature>
<evidence type="ECO:0000256" key="4">
    <source>
        <dbReference type="ARBA" id="ARBA00023136"/>
    </source>
</evidence>
<sequence>MIAEYKLILAPSALALLWVAEGLVPFYSQFRGGFRDRLRHDGRNLSFGLANAALGAVIFAGLFLMAERWAEARGLGLLRRLAWPSWAETLLALVLLDLWMYLWHRANHAVPLLWRFHRMHHSDAEMDATTGIRFHMGEVLLSALARLVLLPIIGMALWQVAAYEAFFAPIVLFHHANVGLPRWVDRGLMALVVTPAMHRVHHSRWRPETDSNYGSVLPWWDRMFRTFRPRDDARTIRLGLDEFDAPEWQGLRGMLETPLAAARRAGTGRNSALDTGTKERRARSPRSPLVDNRHDPTGPQGALGAGLFDQGPDGG</sequence>
<dbReference type="Proteomes" id="UP000317835">
    <property type="component" value="Chromosome"/>
</dbReference>
<proteinExistence type="predicted"/>
<dbReference type="InterPro" id="IPR050307">
    <property type="entry name" value="Sterol_Desaturase_Related"/>
</dbReference>
<protein>
    <submittedName>
        <fullName evidence="8">Fatty acid hydroxylase superfamily protein</fullName>
    </submittedName>
</protein>
<comment type="subcellular location">
    <subcellularLocation>
        <location evidence="1">Membrane</location>
    </subcellularLocation>
</comment>
<feature type="transmembrane region" description="Helical" evidence="6">
    <location>
        <begin position="46"/>
        <end position="65"/>
    </location>
</feature>
<evidence type="ECO:0000256" key="2">
    <source>
        <dbReference type="ARBA" id="ARBA00022692"/>
    </source>
</evidence>
<dbReference type="GO" id="GO:0016491">
    <property type="term" value="F:oxidoreductase activity"/>
    <property type="evidence" value="ECO:0007669"/>
    <property type="project" value="InterPro"/>
</dbReference>
<evidence type="ECO:0000313" key="9">
    <source>
        <dbReference type="Proteomes" id="UP000317835"/>
    </source>
</evidence>
<gene>
    <name evidence="8" type="ORF">ElP_54940</name>
</gene>
<accession>A0A518H9M3</accession>
<evidence type="ECO:0000256" key="1">
    <source>
        <dbReference type="ARBA" id="ARBA00004370"/>
    </source>
</evidence>
<evidence type="ECO:0000313" key="8">
    <source>
        <dbReference type="EMBL" id="QDV37554.1"/>
    </source>
</evidence>